<gene>
    <name evidence="5" type="ORF">FB559_3591</name>
</gene>
<keyword evidence="3" id="KW-0804">Transcription</keyword>
<dbReference type="Gene3D" id="3.40.50.10490">
    <property type="entry name" value="Glucose-6-phosphate isomerase like protein, domain 1"/>
    <property type="match status" value="1"/>
</dbReference>
<evidence type="ECO:0000256" key="1">
    <source>
        <dbReference type="ARBA" id="ARBA00023015"/>
    </source>
</evidence>
<dbReference type="GO" id="GO:0003700">
    <property type="term" value="F:DNA-binding transcription factor activity"/>
    <property type="evidence" value="ECO:0007669"/>
    <property type="project" value="InterPro"/>
</dbReference>
<evidence type="ECO:0000256" key="2">
    <source>
        <dbReference type="ARBA" id="ARBA00023125"/>
    </source>
</evidence>
<dbReference type="Pfam" id="PF01380">
    <property type="entry name" value="SIS"/>
    <property type="match status" value="1"/>
</dbReference>
<protein>
    <submittedName>
        <fullName evidence="5">RpiR family transcriptional regulator</fullName>
    </submittedName>
</protein>
<dbReference type="Pfam" id="PF01418">
    <property type="entry name" value="HTH_6"/>
    <property type="match status" value="1"/>
</dbReference>
<keyword evidence="6" id="KW-1185">Reference proteome</keyword>
<dbReference type="EMBL" id="VFOZ01000001">
    <property type="protein sequence ID" value="TQL97979.1"/>
    <property type="molecule type" value="Genomic_DNA"/>
</dbReference>
<dbReference type="SUPFAM" id="SSF46689">
    <property type="entry name" value="Homeodomain-like"/>
    <property type="match status" value="1"/>
</dbReference>
<evidence type="ECO:0000313" key="6">
    <source>
        <dbReference type="Proteomes" id="UP000316096"/>
    </source>
</evidence>
<accession>A0A543CLK2</accession>
<dbReference type="Gene3D" id="1.10.10.10">
    <property type="entry name" value="Winged helix-like DNA-binding domain superfamily/Winged helix DNA-binding domain"/>
    <property type="match status" value="1"/>
</dbReference>
<dbReference type="PROSITE" id="PS51071">
    <property type="entry name" value="HTH_RPIR"/>
    <property type="match status" value="1"/>
</dbReference>
<dbReference type="InterPro" id="IPR047640">
    <property type="entry name" value="RpiR-like"/>
</dbReference>
<sequence length="287" mass="30541">MTDRTVADVLRRRRRELTPAELRVAQALLGDYPAAGLQPIVRLAEVANVSPPTVLRLVTKLGYGGYPQIQEVLRAELSARTAGPLEDYPSEGEPLAVRARSFGAALTESLRAQDQSELAAAADLLADRERRILITGGRFSWTLAAHLATFAGLLRPQVSHVPNDPGARAAALLDVDETTVVVAFDYRRYQRDTVTFGRAAAGQGASLVVCTDPYLSPLASSATVLLTTTVEGPPPFVTLVPAFALVETLVLGVVERGGKESQHRVAAFERLNADVVDGGPAPLSSSP</sequence>
<dbReference type="InterPro" id="IPR001347">
    <property type="entry name" value="SIS_dom"/>
</dbReference>
<feature type="domain" description="HTH rpiR-type" evidence="4">
    <location>
        <begin position="4"/>
        <end position="80"/>
    </location>
</feature>
<evidence type="ECO:0000256" key="3">
    <source>
        <dbReference type="ARBA" id="ARBA00023163"/>
    </source>
</evidence>
<dbReference type="PANTHER" id="PTHR30514">
    <property type="entry name" value="GLUCOKINASE"/>
    <property type="match status" value="1"/>
</dbReference>
<dbReference type="GO" id="GO:0003677">
    <property type="term" value="F:DNA binding"/>
    <property type="evidence" value="ECO:0007669"/>
    <property type="project" value="UniProtKB-KW"/>
</dbReference>
<dbReference type="AlphaFoldDB" id="A0A543CLK2"/>
<dbReference type="GO" id="GO:1901135">
    <property type="term" value="P:carbohydrate derivative metabolic process"/>
    <property type="evidence" value="ECO:0007669"/>
    <property type="project" value="InterPro"/>
</dbReference>
<reference evidence="5 6" key="1">
    <citation type="submission" date="2019-06" db="EMBL/GenBank/DDBJ databases">
        <title>Sequencing the genomes of 1000 actinobacteria strains.</title>
        <authorList>
            <person name="Klenk H.-P."/>
        </authorList>
    </citation>
    <scope>NUCLEOTIDE SEQUENCE [LARGE SCALE GENOMIC DNA]</scope>
    <source>
        <strain evidence="5 6">DSM 102200</strain>
    </source>
</reference>
<dbReference type="PANTHER" id="PTHR30514:SF18">
    <property type="entry name" value="RPIR-FAMILY TRANSCRIPTIONAL REGULATOR"/>
    <property type="match status" value="1"/>
</dbReference>
<dbReference type="InterPro" id="IPR036388">
    <property type="entry name" value="WH-like_DNA-bd_sf"/>
</dbReference>
<dbReference type="GO" id="GO:0097367">
    <property type="term" value="F:carbohydrate derivative binding"/>
    <property type="evidence" value="ECO:0007669"/>
    <property type="project" value="InterPro"/>
</dbReference>
<keyword evidence="1" id="KW-0805">Transcription regulation</keyword>
<dbReference type="InterPro" id="IPR046348">
    <property type="entry name" value="SIS_dom_sf"/>
</dbReference>
<keyword evidence="2" id="KW-0238">DNA-binding</keyword>
<name>A0A543CLK2_9ACTN</name>
<dbReference type="InterPro" id="IPR000281">
    <property type="entry name" value="HTH_RpiR"/>
</dbReference>
<dbReference type="SUPFAM" id="SSF53697">
    <property type="entry name" value="SIS domain"/>
    <property type="match status" value="1"/>
</dbReference>
<proteinExistence type="predicted"/>
<dbReference type="InterPro" id="IPR035472">
    <property type="entry name" value="RpiR-like_SIS"/>
</dbReference>
<organism evidence="5 6">
    <name type="scientific">Actinoallomurus bryophytorum</name>
    <dbReference type="NCBI Taxonomy" id="1490222"/>
    <lineage>
        <taxon>Bacteria</taxon>
        <taxon>Bacillati</taxon>
        <taxon>Actinomycetota</taxon>
        <taxon>Actinomycetes</taxon>
        <taxon>Streptosporangiales</taxon>
        <taxon>Thermomonosporaceae</taxon>
        <taxon>Actinoallomurus</taxon>
    </lineage>
</organism>
<dbReference type="CDD" id="cd05013">
    <property type="entry name" value="SIS_RpiR"/>
    <property type="match status" value="1"/>
</dbReference>
<evidence type="ECO:0000259" key="4">
    <source>
        <dbReference type="PROSITE" id="PS51071"/>
    </source>
</evidence>
<evidence type="ECO:0000313" key="5">
    <source>
        <dbReference type="EMBL" id="TQL97979.1"/>
    </source>
</evidence>
<dbReference type="InterPro" id="IPR009057">
    <property type="entry name" value="Homeodomain-like_sf"/>
</dbReference>
<dbReference type="Proteomes" id="UP000316096">
    <property type="component" value="Unassembled WGS sequence"/>
</dbReference>
<dbReference type="RefSeq" id="WP_185792272.1">
    <property type="nucleotide sequence ID" value="NZ_VFOZ01000001.1"/>
</dbReference>
<comment type="caution">
    <text evidence="5">The sequence shown here is derived from an EMBL/GenBank/DDBJ whole genome shotgun (WGS) entry which is preliminary data.</text>
</comment>